<proteinExistence type="predicted"/>
<dbReference type="PANTHER" id="PTHR11731">
    <property type="entry name" value="PROTEASE FAMILY S9B,C DIPEPTIDYL-PEPTIDASE IV-RELATED"/>
    <property type="match status" value="1"/>
</dbReference>
<dbReference type="SUPFAM" id="SSF82171">
    <property type="entry name" value="DPP6 N-terminal domain-like"/>
    <property type="match status" value="1"/>
</dbReference>
<feature type="chain" id="PRO_5045730413" evidence="2">
    <location>
        <begin position="19"/>
        <end position="757"/>
    </location>
</feature>
<feature type="domain" description="Peptidase S9 prolyl oligopeptidase catalytic" evidence="3">
    <location>
        <begin position="538"/>
        <end position="733"/>
    </location>
</feature>
<dbReference type="GO" id="GO:0016787">
    <property type="term" value="F:hydrolase activity"/>
    <property type="evidence" value="ECO:0007669"/>
    <property type="project" value="UniProtKB-KW"/>
</dbReference>
<keyword evidence="5" id="KW-0378">Hydrolase</keyword>
<reference evidence="6" key="1">
    <citation type="journal article" date="2019" name="Int. J. Syst. Evol. Microbiol.">
        <title>The Global Catalogue of Microorganisms (GCM) 10K type strain sequencing project: providing services to taxonomists for standard genome sequencing and annotation.</title>
        <authorList>
            <consortium name="The Broad Institute Genomics Platform"/>
            <consortium name="The Broad Institute Genome Sequencing Center for Infectious Disease"/>
            <person name="Wu L."/>
            <person name="Ma J."/>
        </authorList>
    </citation>
    <scope>NUCLEOTIDE SEQUENCE [LARGE SCALE GENOMIC DNA]</scope>
    <source>
        <strain evidence="6">KCTC 42986</strain>
    </source>
</reference>
<evidence type="ECO:0000313" key="6">
    <source>
        <dbReference type="Proteomes" id="UP001595530"/>
    </source>
</evidence>
<dbReference type="RefSeq" id="WP_390321974.1">
    <property type="nucleotide sequence ID" value="NZ_JBHRTP010000045.1"/>
</dbReference>
<feature type="compositionally biased region" description="Pro residues" evidence="1">
    <location>
        <begin position="746"/>
        <end position="757"/>
    </location>
</feature>
<dbReference type="InterPro" id="IPR001375">
    <property type="entry name" value="Peptidase_S9_cat"/>
</dbReference>
<feature type="signal peptide" evidence="2">
    <location>
        <begin position="1"/>
        <end position="18"/>
    </location>
</feature>
<dbReference type="Gene3D" id="2.140.10.30">
    <property type="entry name" value="Dipeptidylpeptidase IV, N-terminal domain"/>
    <property type="match status" value="1"/>
</dbReference>
<evidence type="ECO:0000256" key="1">
    <source>
        <dbReference type="SAM" id="MobiDB-lite"/>
    </source>
</evidence>
<dbReference type="SUPFAM" id="SSF53474">
    <property type="entry name" value="alpha/beta-Hydrolases"/>
    <property type="match status" value="1"/>
</dbReference>
<comment type="caution">
    <text evidence="5">The sequence shown here is derived from an EMBL/GenBank/DDBJ whole genome shotgun (WGS) entry which is preliminary data.</text>
</comment>
<keyword evidence="2" id="KW-0732">Signal</keyword>
<feature type="domain" description="Dipeptidylpeptidase IV N-terminal" evidence="4">
    <location>
        <begin position="115"/>
        <end position="448"/>
    </location>
</feature>
<gene>
    <name evidence="5" type="ORF">ACFOFO_14940</name>
</gene>
<name>A0ABV7F6T5_9BURK</name>
<evidence type="ECO:0000313" key="5">
    <source>
        <dbReference type="EMBL" id="MFC3109245.1"/>
    </source>
</evidence>
<dbReference type="InterPro" id="IPR029058">
    <property type="entry name" value="AB_hydrolase_fold"/>
</dbReference>
<dbReference type="Pfam" id="PF00326">
    <property type="entry name" value="Peptidase_S9"/>
    <property type="match status" value="1"/>
</dbReference>
<protein>
    <submittedName>
        <fullName evidence="5">Alpha/beta fold hydrolase</fullName>
    </submittedName>
</protein>
<dbReference type="Gene3D" id="3.40.50.1820">
    <property type="entry name" value="alpha/beta hydrolase"/>
    <property type="match status" value="1"/>
</dbReference>
<dbReference type="InterPro" id="IPR050278">
    <property type="entry name" value="Serine_Prot_S9B/DPPIV"/>
</dbReference>
<evidence type="ECO:0000259" key="3">
    <source>
        <dbReference type="Pfam" id="PF00326"/>
    </source>
</evidence>
<dbReference type="InterPro" id="IPR002469">
    <property type="entry name" value="Peptidase_S9B_N"/>
</dbReference>
<dbReference type="Pfam" id="PF00930">
    <property type="entry name" value="DPPIV_N"/>
    <property type="match status" value="1"/>
</dbReference>
<dbReference type="PANTHER" id="PTHR11731:SF193">
    <property type="entry name" value="DIPEPTIDYL PEPTIDASE 9"/>
    <property type="match status" value="1"/>
</dbReference>
<dbReference type="Proteomes" id="UP001595530">
    <property type="component" value="Unassembled WGS sequence"/>
</dbReference>
<sequence length="757" mass="84930">MRILLFLSLALAGLPTFADRLTIERLHSDPELSGASPRNLQLSPDGARVGFLRGRADDQFQLDLWEFNVRDNSMRRLVDSRALQPHEQVSDVEQARRERERKAGLHGIVDYSWSPDGQQLLVPLGGELYLVDAARPEHARRVASGNVLDPQISPKGHYVSFVRQQNLYVCDLASGQERQLTRDGGATIHNAEAEFVAQEEMDQRSGYWWAPDDSAIAFKRFDEAQVPLARRVEIYASRTDLVEQRYPGAGDPNVLVTLALVAPESGATRQVDLGSEQDIYLVRADWSADSRTLTYQRQSRDQHRLQLMAVDAATLAQRTLLTETADTWVNVQQAPHFLKQRNALLWVSERSGHKHLYLFDLDGRLLHPVTRGDWGIDQLLAVDEQAGRVYLSANRDAVIDQQIYALALDGSSAERPQRVSQADGWHEAKFSGHGELYVDTWSDTDTPPQVSLRRPDGSLLAWIEHNEMNSRHPYAPYRASHVATEFGTLQAEDGQSLYYALKKPAGFDPHRRYPVFLSVYGGPGSQQVQRKWGGLFDQYMAQQGYVVFRLDNRGSYRRERRFTDVIYQELGKHEVADQLTGIDWLARQRFVDPQRIGVFGWSYGGFMTLRLLEAGSSRIAAGASVAPVTDWQLYDTHYSEQYLGRPQDNPEGYRQSGVFAHLDGLRSPLLLMHGMADDNVLFTNSTRLIDALASGGVMFDLMTYPGAKHGISGPAGQKHVYRTIERFFAQHLKQPAPLPSAATAPVPDPAAPAQPPA</sequence>
<feature type="region of interest" description="Disordered" evidence="1">
    <location>
        <begin position="738"/>
        <end position="757"/>
    </location>
</feature>
<accession>A0ABV7F6T5</accession>
<keyword evidence="6" id="KW-1185">Reference proteome</keyword>
<dbReference type="EMBL" id="JBHRTP010000045">
    <property type="protein sequence ID" value="MFC3109245.1"/>
    <property type="molecule type" value="Genomic_DNA"/>
</dbReference>
<evidence type="ECO:0000256" key="2">
    <source>
        <dbReference type="SAM" id="SignalP"/>
    </source>
</evidence>
<organism evidence="5 6">
    <name type="scientific">Undibacterium arcticum</name>
    <dbReference type="NCBI Taxonomy" id="1762892"/>
    <lineage>
        <taxon>Bacteria</taxon>
        <taxon>Pseudomonadati</taxon>
        <taxon>Pseudomonadota</taxon>
        <taxon>Betaproteobacteria</taxon>
        <taxon>Burkholderiales</taxon>
        <taxon>Oxalobacteraceae</taxon>
        <taxon>Undibacterium</taxon>
    </lineage>
</organism>
<evidence type="ECO:0000259" key="4">
    <source>
        <dbReference type="Pfam" id="PF00930"/>
    </source>
</evidence>